<dbReference type="Ensembl" id="ENSCCRT00015101122.1">
    <property type="protein sequence ID" value="ENSCCRP00015097933.1"/>
    <property type="gene ID" value="ENSCCRG00015039446.1"/>
</dbReference>
<dbReference type="PROSITE" id="PS00061">
    <property type="entry name" value="ADH_SHORT"/>
    <property type="match status" value="1"/>
</dbReference>
<organism evidence="6 7">
    <name type="scientific">Cyprinus carpio</name>
    <name type="common">Common carp</name>
    <dbReference type="NCBI Taxonomy" id="7962"/>
    <lineage>
        <taxon>Eukaryota</taxon>
        <taxon>Metazoa</taxon>
        <taxon>Chordata</taxon>
        <taxon>Craniata</taxon>
        <taxon>Vertebrata</taxon>
        <taxon>Euteleostomi</taxon>
        <taxon>Actinopterygii</taxon>
        <taxon>Neopterygii</taxon>
        <taxon>Teleostei</taxon>
        <taxon>Ostariophysi</taxon>
        <taxon>Cypriniformes</taxon>
        <taxon>Cyprinidae</taxon>
        <taxon>Cyprininae</taxon>
        <taxon>Cyprinus</taxon>
    </lineage>
</organism>
<reference evidence="6" key="1">
    <citation type="submission" date="2025-08" db="UniProtKB">
        <authorList>
            <consortium name="Ensembl"/>
        </authorList>
    </citation>
    <scope>IDENTIFICATION</scope>
</reference>
<dbReference type="GO" id="GO:0006633">
    <property type="term" value="P:fatty acid biosynthetic process"/>
    <property type="evidence" value="ECO:0007669"/>
    <property type="project" value="UniProtKB-KW"/>
</dbReference>
<dbReference type="Pfam" id="PF13561">
    <property type="entry name" value="adh_short_C2"/>
    <property type="match status" value="1"/>
</dbReference>
<accession>A0A8C1ZZV7</accession>
<proteinExistence type="inferred from homology"/>
<dbReference type="PRINTS" id="PR00080">
    <property type="entry name" value="SDRFAMILY"/>
</dbReference>
<comment type="similarity">
    <text evidence="2 5">Belongs to the short-chain dehydrogenases/reductases (SDR) family.</text>
</comment>
<keyword evidence="4" id="KW-0443">Lipid metabolism</keyword>
<dbReference type="AlphaFoldDB" id="A0A8C1ZZV7"/>
<evidence type="ECO:0000256" key="1">
    <source>
        <dbReference type="ARBA" id="ARBA00005194"/>
    </source>
</evidence>
<evidence type="ECO:0000313" key="6">
    <source>
        <dbReference type="Ensembl" id="ENSCCRP00015097933.1"/>
    </source>
</evidence>
<dbReference type="GO" id="GO:0016616">
    <property type="term" value="F:oxidoreductase activity, acting on the CH-OH group of donors, NAD or NADP as acceptor"/>
    <property type="evidence" value="ECO:0007669"/>
    <property type="project" value="TreeGrafter"/>
</dbReference>
<dbReference type="GO" id="GO:0048038">
    <property type="term" value="F:quinone binding"/>
    <property type="evidence" value="ECO:0007669"/>
    <property type="project" value="TreeGrafter"/>
</dbReference>
<dbReference type="Proteomes" id="UP000694700">
    <property type="component" value="Unplaced"/>
</dbReference>
<keyword evidence="4" id="KW-0275">Fatty acid biosynthesis</keyword>
<protein>
    <submittedName>
        <fullName evidence="6">Hydroxysteroid (17-beta) dehydrogenase 8</fullName>
    </submittedName>
</protein>
<dbReference type="InterPro" id="IPR020904">
    <property type="entry name" value="Sc_DH/Rdtase_CS"/>
</dbReference>
<evidence type="ECO:0000256" key="2">
    <source>
        <dbReference type="ARBA" id="ARBA00006484"/>
    </source>
</evidence>
<dbReference type="PANTHER" id="PTHR42760:SF83">
    <property type="entry name" value="(3R)-3-HYDROXYACYL-COA DEHYDROGENASE"/>
    <property type="match status" value="1"/>
</dbReference>
<keyword evidence="4" id="KW-0444">Lipid biosynthesis</keyword>
<evidence type="ECO:0000256" key="4">
    <source>
        <dbReference type="ARBA" id="ARBA00023160"/>
    </source>
</evidence>
<dbReference type="InterPro" id="IPR002347">
    <property type="entry name" value="SDR_fam"/>
</dbReference>
<dbReference type="SUPFAM" id="SSF51735">
    <property type="entry name" value="NAD(P)-binding Rossmann-fold domains"/>
    <property type="match status" value="1"/>
</dbReference>
<keyword evidence="4" id="KW-0276">Fatty acid metabolism</keyword>
<dbReference type="FunFam" id="3.40.50.720:FF:000084">
    <property type="entry name" value="Short-chain dehydrogenase reductase"/>
    <property type="match status" value="1"/>
</dbReference>
<evidence type="ECO:0000313" key="7">
    <source>
        <dbReference type="Proteomes" id="UP000694700"/>
    </source>
</evidence>
<dbReference type="PRINTS" id="PR00081">
    <property type="entry name" value="GDHRDH"/>
</dbReference>
<name>A0A8C1ZZV7_CYPCA</name>
<dbReference type="PANTHER" id="PTHR42760">
    <property type="entry name" value="SHORT-CHAIN DEHYDROGENASES/REDUCTASES FAMILY MEMBER"/>
    <property type="match status" value="1"/>
</dbReference>
<dbReference type="Gene3D" id="3.40.50.720">
    <property type="entry name" value="NAD(P)-binding Rossmann-like Domain"/>
    <property type="match status" value="1"/>
</dbReference>
<dbReference type="InterPro" id="IPR036291">
    <property type="entry name" value="NAD(P)-bd_dom_sf"/>
</dbReference>
<comment type="pathway">
    <text evidence="1">Lipid metabolism; fatty acid biosynthesis.</text>
</comment>
<dbReference type="Pfam" id="PF00106">
    <property type="entry name" value="adh_short"/>
    <property type="match status" value="1"/>
</dbReference>
<keyword evidence="3" id="KW-0560">Oxidoreductase</keyword>
<sequence length="273" mass="29615">MAAPSRLISRLTLVTGGGSGIGRAVCQRFASEGASVVVADRNEASANQTLELLSRDHRGQGHMALEVDVSSKDSVEKLVTSIQHRYFQPPSVYDFDKVIKVNLKGTFLVTQTVSKALVSAGAVKGSIITVGSIVGKVGNMGQVNYSASKAGVEGLTRTAAKELSKFGIRCNCVLPGFITTPMTDKVPEKVIDKFFFRYINLSPLLVCAEVADACAFLASDDSRYITGISIEVAGETLDLQHLQKSSFSVCSELTWIFLFNRCRWTLHWLKTVE</sequence>
<evidence type="ECO:0000256" key="3">
    <source>
        <dbReference type="ARBA" id="ARBA00023002"/>
    </source>
</evidence>
<evidence type="ECO:0000256" key="5">
    <source>
        <dbReference type="RuleBase" id="RU000363"/>
    </source>
</evidence>